<dbReference type="Proteomes" id="UP001597180">
    <property type="component" value="Unassembled WGS sequence"/>
</dbReference>
<dbReference type="EMBL" id="JBHTLU010000012">
    <property type="protein sequence ID" value="MFD1219638.1"/>
    <property type="molecule type" value="Genomic_DNA"/>
</dbReference>
<reference evidence="2" key="1">
    <citation type="journal article" date="2019" name="Int. J. Syst. Evol. Microbiol.">
        <title>The Global Catalogue of Microorganisms (GCM) 10K type strain sequencing project: providing services to taxonomists for standard genome sequencing and annotation.</title>
        <authorList>
            <consortium name="The Broad Institute Genomics Platform"/>
            <consortium name="The Broad Institute Genome Sequencing Center for Infectious Disease"/>
            <person name="Wu L."/>
            <person name="Ma J."/>
        </authorList>
    </citation>
    <scope>NUCLEOTIDE SEQUENCE [LARGE SCALE GENOMIC DNA]</scope>
    <source>
        <strain evidence="2">CCUG 53270</strain>
    </source>
</reference>
<name>A0ABW3UFA7_9BACL</name>
<sequence>MPRVTKCRSCLVKDQSEKTKMDDMYFHEGDCLDKYIRHKEFQKKEQEEKNELFFYLLKLHNLSRTSEIPSIFYQRVEDLRNDNWILGKYDKKYKQGIRYKGILYTYQYCEDLIRASINKMVDKPLIEQMNYSLGIVRNNLVDAYNHAKKNAKQKHNTNNTINQIESMAKIKEKVKQAQFQSHRENNNKDVVNLTTLLD</sequence>
<protein>
    <submittedName>
        <fullName evidence="1">Uncharacterized protein</fullName>
    </submittedName>
</protein>
<proteinExistence type="predicted"/>
<accession>A0ABW3UFA7</accession>
<evidence type="ECO:0000313" key="1">
    <source>
        <dbReference type="EMBL" id="MFD1219638.1"/>
    </source>
</evidence>
<gene>
    <name evidence="1" type="ORF">ACFQ4B_05875</name>
</gene>
<organism evidence="1 2">
    <name type="scientific">Paenibacillus vulneris</name>
    <dbReference type="NCBI Taxonomy" id="1133364"/>
    <lineage>
        <taxon>Bacteria</taxon>
        <taxon>Bacillati</taxon>
        <taxon>Bacillota</taxon>
        <taxon>Bacilli</taxon>
        <taxon>Bacillales</taxon>
        <taxon>Paenibacillaceae</taxon>
        <taxon>Paenibacillus</taxon>
    </lineage>
</organism>
<dbReference type="RefSeq" id="WP_345594880.1">
    <property type="nucleotide sequence ID" value="NZ_BAABJG010000055.1"/>
</dbReference>
<keyword evidence="2" id="KW-1185">Reference proteome</keyword>
<comment type="caution">
    <text evidence="1">The sequence shown here is derived from an EMBL/GenBank/DDBJ whole genome shotgun (WGS) entry which is preliminary data.</text>
</comment>
<evidence type="ECO:0000313" key="2">
    <source>
        <dbReference type="Proteomes" id="UP001597180"/>
    </source>
</evidence>